<dbReference type="Proteomes" id="UP000245697">
    <property type="component" value="Unassembled WGS sequence"/>
</dbReference>
<dbReference type="GO" id="GO:0006644">
    <property type="term" value="P:phospholipid metabolic process"/>
    <property type="evidence" value="ECO:0007669"/>
    <property type="project" value="InterPro"/>
</dbReference>
<keyword evidence="3" id="KW-1185">Reference proteome</keyword>
<name>A0A316F8A5_9ACTN</name>
<evidence type="ECO:0000313" key="3">
    <source>
        <dbReference type="Proteomes" id="UP000245697"/>
    </source>
</evidence>
<comment type="caution">
    <text evidence="2">The sequence shown here is derived from an EMBL/GenBank/DDBJ whole genome shotgun (WGS) entry which is preliminary data.</text>
</comment>
<organism evidence="2 3">
    <name type="scientific">Actinoplanes xinjiangensis</name>
    <dbReference type="NCBI Taxonomy" id="512350"/>
    <lineage>
        <taxon>Bacteria</taxon>
        <taxon>Bacillati</taxon>
        <taxon>Actinomycetota</taxon>
        <taxon>Actinomycetes</taxon>
        <taxon>Micromonosporales</taxon>
        <taxon>Micromonosporaceae</taxon>
        <taxon>Actinoplanes</taxon>
    </lineage>
</organism>
<accession>A0A316F8A5</accession>
<dbReference type="InterPro" id="IPR036444">
    <property type="entry name" value="PLipase_A2_dom_sf"/>
</dbReference>
<protein>
    <submittedName>
        <fullName evidence="2">LGFP repeat-containing protein</fullName>
    </submittedName>
</protein>
<dbReference type="GO" id="GO:0050482">
    <property type="term" value="P:arachidonate secretion"/>
    <property type="evidence" value="ECO:0007669"/>
    <property type="project" value="InterPro"/>
</dbReference>
<dbReference type="InterPro" id="IPR009091">
    <property type="entry name" value="RCC1/BLIP-II"/>
</dbReference>
<evidence type="ECO:0000313" key="2">
    <source>
        <dbReference type="EMBL" id="PWK33295.1"/>
    </source>
</evidence>
<dbReference type="SUPFAM" id="SSF50969">
    <property type="entry name" value="YVTN repeat-like/Quinoprotein amine dehydrogenase"/>
    <property type="match status" value="1"/>
</dbReference>
<feature type="signal peptide" evidence="1">
    <location>
        <begin position="1"/>
        <end position="25"/>
    </location>
</feature>
<gene>
    <name evidence="2" type="ORF">BC793_12885</name>
</gene>
<feature type="chain" id="PRO_5016344709" evidence="1">
    <location>
        <begin position="26"/>
        <end position="572"/>
    </location>
</feature>
<sequence>MITGAVFAVAVAASVAPLLVPDAEAAATRVFTGIDVRATGDGYLLGSARGEMYAFGGAAAVRNPSGFTGDIVDVALTADGRGAMAVSSAGQFYASGTATPQRNPSGFSGRIVGVALTADGKGAMAVSSAGQFYAYGTARAQPNPSGFTGEIVDLALTADGQGAMAVSSAGQFYAYGTATAQPNPSGFTGRIVGLSLTADGRGAMALSSAGQFYAYGTATAQANPRDFAGEMIALDLTADGRGVVALSSTGQVYASGTARYHGNGDSGCTSFAGRAVCHDIRARYQALGGAGGPLGAPTSGEFGVVDGGLGQHFTSGSIYWSPRTGAWDVRGVIRDKWFSMAAERGLLGMPVGGEFFADGRWGSRFANGSIYFSGATGAHEVHGEIHRVYAANNYAEGALRMPLTDEVDGAGDWAGGKASFFVGGTIVWDGRSTRVREPSSADRRAEARTLQAMSLDDFMAVQRGVDKSGNTQWESDGCSGPTGGELDDIFEPACIRHDFGSRSFGPRNLRLDTSEASFNRVNDIFRKDLMSICTRHGNPWVSNGDLPPVRCGLAADATHRTVVAARRVWWDA</sequence>
<dbReference type="InterPro" id="IPR013207">
    <property type="entry name" value="LGFP"/>
</dbReference>
<dbReference type="Gene3D" id="2.130.10.30">
    <property type="entry name" value="Regulator of chromosome condensation 1/beta-lactamase-inhibitor protein II"/>
    <property type="match status" value="1"/>
</dbReference>
<dbReference type="AlphaFoldDB" id="A0A316F8A5"/>
<dbReference type="InterPro" id="IPR015141">
    <property type="entry name" value="PLipase_A2_prok/fun"/>
</dbReference>
<reference evidence="2 3" key="1">
    <citation type="submission" date="2018-05" db="EMBL/GenBank/DDBJ databases">
        <title>Genomic Encyclopedia of Archaeal and Bacterial Type Strains, Phase II (KMG-II): from individual species to whole genera.</title>
        <authorList>
            <person name="Goeker M."/>
        </authorList>
    </citation>
    <scope>NUCLEOTIDE SEQUENCE [LARGE SCALE GENOMIC DNA]</scope>
    <source>
        <strain evidence="2 3">DSM 45184</strain>
    </source>
</reference>
<dbReference type="EMBL" id="QGGR01000028">
    <property type="protein sequence ID" value="PWK33295.1"/>
    <property type="molecule type" value="Genomic_DNA"/>
</dbReference>
<dbReference type="GO" id="GO:0004623">
    <property type="term" value="F:phospholipase A2 activity"/>
    <property type="evidence" value="ECO:0007669"/>
    <property type="project" value="InterPro"/>
</dbReference>
<keyword evidence="1" id="KW-0732">Signal</keyword>
<dbReference type="Gene3D" id="1.20.90.10">
    <property type="entry name" value="Phospholipase A2 domain"/>
    <property type="match status" value="1"/>
</dbReference>
<dbReference type="SUPFAM" id="SSF48619">
    <property type="entry name" value="Phospholipase A2, PLA2"/>
    <property type="match status" value="1"/>
</dbReference>
<evidence type="ECO:0000256" key="1">
    <source>
        <dbReference type="SAM" id="SignalP"/>
    </source>
</evidence>
<dbReference type="Pfam" id="PF09056">
    <property type="entry name" value="Phospholip_A2_3"/>
    <property type="match status" value="1"/>
</dbReference>
<dbReference type="InterPro" id="IPR011044">
    <property type="entry name" value="Quino_amine_DH_bsu"/>
</dbReference>
<proteinExistence type="predicted"/>
<dbReference type="Pfam" id="PF08310">
    <property type="entry name" value="LGFP"/>
    <property type="match status" value="2"/>
</dbReference>